<evidence type="ECO:0000313" key="2">
    <source>
        <dbReference type="EMBL" id="MAA13261.1"/>
    </source>
</evidence>
<evidence type="ECO:0000256" key="1">
    <source>
        <dbReference type="SAM" id="Phobius"/>
    </source>
</evidence>
<reference evidence="2" key="1">
    <citation type="journal article" date="2017" name="Parasit. Vectors">
        <title>Sialotranscriptomics of Rhipicephalus zambeziensis reveals intricate expression profiles of secretory proteins and suggests tight temporal transcriptional regulation during blood-feeding.</title>
        <authorList>
            <person name="de Castro M.H."/>
            <person name="de Klerk D."/>
            <person name="Pienaar R."/>
            <person name="Rees D.J.G."/>
            <person name="Mans B.J."/>
        </authorList>
    </citation>
    <scope>NUCLEOTIDE SEQUENCE</scope>
    <source>
        <tissue evidence="2">Salivary glands</tissue>
    </source>
</reference>
<keyword evidence="1" id="KW-0472">Membrane</keyword>
<organism evidence="2">
    <name type="scientific">Rhipicephalus zambeziensis</name>
    <dbReference type="NCBI Taxonomy" id="60191"/>
    <lineage>
        <taxon>Eukaryota</taxon>
        <taxon>Metazoa</taxon>
        <taxon>Ecdysozoa</taxon>
        <taxon>Arthropoda</taxon>
        <taxon>Chelicerata</taxon>
        <taxon>Arachnida</taxon>
        <taxon>Acari</taxon>
        <taxon>Parasitiformes</taxon>
        <taxon>Ixodida</taxon>
        <taxon>Ixodoidea</taxon>
        <taxon>Ixodidae</taxon>
        <taxon>Rhipicephalinae</taxon>
        <taxon>Rhipicephalus</taxon>
        <taxon>Rhipicephalus</taxon>
    </lineage>
</organism>
<proteinExistence type="predicted"/>
<accession>A0A224YFM3</accession>
<dbReference type="EMBL" id="GFPF01002115">
    <property type="protein sequence ID" value="MAA13261.1"/>
    <property type="molecule type" value="Transcribed_RNA"/>
</dbReference>
<feature type="transmembrane region" description="Helical" evidence="1">
    <location>
        <begin position="9"/>
        <end position="28"/>
    </location>
</feature>
<sequence length="100" mass="11325">MRQCRDRIVFFYMIWCNQCGVATLYMLMEKTLFPPPLPSSTSVEAQLICLRIPNSKCPPFEFGVANLPCRRQCSIKASEISGAGNLRPTFSDFLVQNCIN</sequence>
<dbReference type="AlphaFoldDB" id="A0A224YFM3"/>
<protein>
    <submittedName>
        <fullName evidence="2">Uncharacterized protein</fullName>
    </submittedName>
</protein>
<keyword evidence="1" id="KW-1133">Transmembrane helix</keyword>
<name>A0A224YFM3_9ACAR</name>
<keyword evidence="1" id="KW-0812">Transmembrane</keyword>